<feature type="signal peptide" evidence="9">
    <location>
        <begin position="1"/>
        <end position="16"/>
    </location>
</feature>
<dbReference type="InterPro" id="IPR036226">
    <property type="entry name" value="LipOase_C_sf"/>
</dbReference>
<dbReference type="PROSITE" id="PS51393">
    <property type="entry name" value="LIPOXYGENASE_3"/>
    <property type="match status" value="1"/>
</dbReference>
<proteinExistence type="predicted"/>
<sequence length="598" mass="66502">MRLNIALLFNVAGAIATTNRPRPFSLPSSNASGRAAAIEKTRQGFQYGTDDTLIGVNPWPSGPLGKKAVKAHYSAFETSEAPVYKHVEEDAAHAQASLNGTLHLDSFEDYLKLYDGQWQNSVPDGLAEGVLRNAKSDLSFSMERLSVHPESLRRVRPDERVSLRVEDKLARKITTKTQRSLQKEGRLFIVDHSSLANLTLTKGRYAGACEALFFIHPTTGEFLPLAIPHISSDLIYMSATRSFSDMHPVWGLVRRLGVNSFAYRVGASTSLVNPGGDIEKNFAWNGDQAIKYSKQVWHSECAPWQANYLETKLKRRGLINCDYGPELESFPYYEDASVILDALRTFITAYIDAYYPSDDAIVADNELLAWFNEAANVASIVDFPDSITTKSELVAVLSHHAYLISILHGSLNSNSLVHYSAVLPMHPLSLYQPLPKDKGTSSLVSFLPDLEASIQQIALVTAFNQAQLAGTTDSLLFLFDEPEFHSRINKEARAAAKVYSATLSKFSEDVKARKLDGNSYSQIRHPESLPPRILSSRTRRCYVTTPSSAPSAYPFMLSFASINLGLPVRKHIMLKEQLGFRTTRLLCYCHAIQEKRTC</sequence>
<evidence type="ECO:0000313" key="11">
    <source>
        <dbReference type="EMBL" id="ENH72265.1"/>
    </source>
</evidence>
<dbReference type="SUPFAM" id="SSF48484">
    <property type="entry name" value="Lipoxigenase"/>
    <property type="match status" value="1"/>
</dbReference>
<feature type="domain" description="Lipoxygenase" evidence="10">
    <location>
        <begin position="229"/>
        <end position="564"/>
    </location>
</feature>
<evidence type="ECO:0000256" key="1">
    <source>
        <dbReference type="ARBA" id="ARBA00000366"/>
    </source>
</evidence>
<reference evidence="12" key="2">
    <citation type="journal article" date="2014" name="PLoS ONE">
        <title>Genome and Transcriptome Analysis of the Fungal Pathogen Fusarium oxysporum f. sp. cubense Causing Banana Vascular Wilt Disease.</title>
        <authorList>
            <person name="Guo L."/>
            <person name="Han L."/>
            <person name="Yang L."/>
            <person name="Zeng H."/>
            <person name="Fan D."/>
            <person name="Zhu Y."/>
            <person name="Feng Y."/>
            <person name="Wang G."/>
            <person name="Peng C."/>
            <person name="Jiang X."/>
            <person name="Zhou D."/>
            <person name="Ni P."/>
            <person name="Liang C."/>
            <person name="Liu L."/>
            <person name="Wang J."/>
            <person name="Mao C."/>
            <person name="Fang X."/>
            <person name="Peng M."/>
            <person name="Huang J."/>
        </authorList>
    </citation>
    <scope>NUCLEOTIDE SEQUENCE [LARGE SCALE GENOMIC DNA]</scope>
    <source>
        <strain evidence="12">race 1</strain>
    </source>
</reference>
<dbReference type="InterPro" id="IPR000907">
    <property type="entry name" value="LipOase"/>
</dbReference>
<keyword evidence="8" id="KW-0464">Manganese</keyword>
<evidence type="ECO:0000256" key="5">
    <source>
        <dbReference type="ARBA" id="ARBA00022723"/>
    </source>
</evidence>
<name>N4UQ77_FUSC1</name>
<gene>
    <name evidence="11" type="ORF">FOC1_g10004503</name>
</gene>
<reference evidence="12" key="1">
    <citation type="submission" date="2012-09" db="EMBL/GenBank/DDBJ databases">
        <title>Genome sequencing and comparative transcriptomics of race 1 and race 4 of banana pathogen: Fusarium oxysporum f. sp. cubense.</title>
        <authorList>
            <person name="Fang X."/>
            <person name="Huang J."/>
        </authorList>
    </citation>
    <scope>NUCLEOTIDE SEQUENCE [LARGE SCALE GENOMIC DNA]</scope>
    <source>
        <strain evidence="12">race 1</strain>
    </source>
</reference>
<evidence type="ECO:0000256" key="8">
    <source>
        <dbReference type="ARBA" id="ARBA00023211"/>
    </source>
</evidence>
<evidence type="ECO:0000256" key="3">
    <source>
        <dbReference type="ARBA" id="ARBA00013178"/>
    </source>
</evidence>
<dbReference type="AlphaFoldDB" id="N4UQ77"/>
<dbReference type="OrthoDB" id="407298at2759"/>
<accession>N4UQ77</accession>
<evidence type="ECO:0000256" key="2">
    <source>
        <dbReference type="ARBA" id="ARBA00001936"/>
    </source>
</evidence>
<dbReference type="Gene3D" id="1.20.245.10">
    <property type="entry name" value="Lipoxygenase-1, Domain 5"/>
    <property type="match status" value="1"/>
</dbReference>
<keyword evidence="5" id="KW-0479">Metal-binding</keyword>
<dbReference type="OMA" id="RYSFIKT"/>
<dbReference type="PANTHER" id="PTHR11771">
    <property type="entry name" value="LIPOXYGENASE"/>
    <property type="match status" value="1"/>
</dbReference>
<dbReference type="VEuPathDB" id="FungiDB:FOC1_g10004503"/>
<dbReference type="Proteomes" id="UP000016928">
    <property type="component" value="Unassembled WGS sequence"/>
</dbReference>
<dbReference type="GO" id="GO:0043651">
    <property type="term" value="P:linoleic acid metabolic process"/>
    <property type="evidence" value="ECO:0007669"/>
    <property type="project" value="UniProtKB-ARBA"/>
</dbReference>
<dbReference type="InterPro" id="IPR013819">
    <property type="entry name" value="LipOase_C"/>
</dbReference>
<organism evidence="11 12">
    <name type="scientific">Fusarium oxysporum f. sp. cubense (strain race 1)</name>
    <name type="common">Panama disease fungus</name>
    <dbReference type="NCBI Taxonomy" id="1229664"/>
    <lineage>
        <taxon>Eukaryota</taxon>
        <taxon>Fungi</taxon>
        <taxon>Dikarya</taxon>
        <taxon>Ascomycota</taxon>
        <taxon>Pezizomycotina</taxon>
        <taxon>Sordariomycetes</taxon>
        <taxon>Hypocreomycetidae</taxon>
        <taxon>Hypocreales</taxon>
        <taxon>Nectriaceae</taxon>
        <taxon>Fusarium</taxon>
        <taxon>Fusarium oxysporum species complex</taxon>
    </lineage>
</organism>
<dbReference type="Pfam" id="PF00305">
    <property type="entry name" value="Lipoxygenase"/>
    <property type="match status" value="1"/>
</dbReference>
<keyword evidence="9" id="KW-0732">Signal</keyword>
<dbReference type="HOGENOM" id="CLU_004282_4_0_1"/>
<evidence type="ECO:0000256" key="9">
    <source>
        <dbReference type="SAM" id="SignalP"/>
    </source>
</evidence>
<keyword evidence="6" id="KW-0223">Dioxygenase</keyword>
<feature type="chain" id="PRO_5004122085" description="Manganese lipoxygenase" evidence="9">
    <location>
        <begin position="17"/>
        <end position="598"/>
    </location>
</feature>
<evidence type="ECO:0000256" key="6">
    <source>
        <dbReference type="ARBA" id="ARBA00022964"/>
    </source>
</evidence>
<comment type="catalytic activity">
    <reaction evidence="1">
        <text>(9Z,12Z)-octadecadienoate + O2 = (11S)-hydroperoxy-(9Z,12Z)-octadecadienoate</text>
        <dbReference type="Rhea" id="RHEA:18993"/>
        <dbReference type="ChEBI" id="CHEBI:15379"/>
        <dbReference type="ChEBI" id="CHEBI:30245"/>
        <dbReference type="ChEBI" id="CHEBI:57467"/>
        <dbReference type="EC" id="1.13.11.45"/>
    </reaction>
</comment>
<keyword evidence="7" id="KW-0560">Oxidoreductase</keyword>
<dbReference type="GO" id="GO:0034440">
    <property type="term" value="P:lipid oxidation"/>
    <property type="evidence" value="ECO:0007669"/>
    <property type="project" value="InterPro"/>
</dbReference>
<evidence type="ECO:0000256" key="7">
    <source>
        <dbReference type="ARBA" id="ARBA00023002"/>
    </source>
</evidence>
<evidence type="ECO:0000256" key="4">
    <source>
        <dbReference type="ARBA" id="ARBA00021175"/>
    </source>
</evidence>
<dbReference type="EC" id="1.13.11.45" evidence="3"/>
<protein>
    <recommendedName>
        <fullName evidence="4">Manganese lipoxygenase</fullName>
        <ecNumber evidence="3">1.13.11.45</ecNumber>
    </recommendedName>
</protein>
<dbReference type="EMBL" id="KB730103">
    <property type="protein sequence ID" value="ENH72265.1"/>
    <property type="molecule type" value="Genomic_DNA"/>
</dbReference>
<evidence type="ECO:0000259" key="10">
    <source>
        <dbReference type="PROSITE" id="PS51393"/>
    </source>
</evidence>
<comment type="cofactor">
    <cofactor evidence="2">
        <name>Mn(2+)</name>
        <dbReference type="ChEBI" id="CHEBI:29035"/>
    </cofactor>
</comment>
<dbReference type="GO" id="GO:0050584">
    <property type="term" value="F:linoleate 11-lipoxygenase activity"/>
    <property type="evidence" value="ECO:0007669"/>
    <property type="project" value="UniProtKB-EC"/>
</dbReference>
<evidence type="ECO:0000313" key="12">
    <source>
        <dbReference type="Proteomes" id="UP000016928"/>
    </source>
</evidence>
<dbReference type="STRING" id="1229664.N4UQ77"/>
<dbReference type="GO" id="GO:0046872">
    <property type="term" value="F:metal ion binding"/>
    <property type="evidence" value="ECO:0007669"/>
    <property type="project" value="UniProtKB-KW"/>
</dbReference>